<organism evidence="7 8">
    <name type="scientific">Lentzea rhizosphaerae</name>
    <dbReference type="NCBI Taxonomy" id="2041025"/>
    <lineage>
        <taxon>Bacteria</taxon>
        <taxon>Bacillati</taxon>
        <taxon>Actinomycetota</taxon>
        <taxon>Actinomycetes</taxon>
        <taxon>Pseudonocardiales</taxon>
        <taxon>Pseudonocardiaceae</taxon>
        <taxon>Lentzea</taxon>
    </lineage>
</organism>
<dbReference type="InterPro" id="IPR002182">
    <property type="entry name" value="NB-ARC"/>
</dbReference>
<dbReference type="PRINTS" id="PR00364">
    <property type="entry name" value="DISEASERSIST"/>
</dbReference>
<feature type="DNA-binding region" description="OmpR/PhoB-type" evidence="5">
    <location>
        <begin position="26"/>
        <end position="125"/>
    </location>
</feature>
<evidence type="ECO:0000256" key="2">
    <source>
        <dbReference type="ARBA" id="ARBA00023015"/>
    </source>
</evidence>
<evidence type="ECO:0000313" key="7">
    <source>
        <dbReference type="EMBL" id="MFC3891223.1"/>
    </source>
</evidence>
<evidence type="ECO:0000256" key="3">
    <source>
        <dbReference type="ARBA" id="ARBA00023125"/>
    </source>
</evidence>
<dbReference type="Gene3D" id="3.40.50.300">
    <property type="entry name" value="P-loop containing nucleotide triphosphate hydrolases"/>
    <property type="match status" value="1"/>
</dbReference>
<evidence type="ECO:0000256" key="5">
    <source>
        <dbReference type="PROSITE-ProRule" id="PRU01091"/>
    </source>
</evidence>
<dbReference type="SUPFAM" id="SSF46894">
    <property type="entry name" value="C-terminal effector domain of the bipartite response regulators"/>
    <property type="match status" value="1"/>
</dbReference>
<dbReference type="Gene3D" id="1.10.10.10">
    <property type="entry name" value="Winged helix-like DNA-binding domain superfamily/Winged helix DNA-binding domain"/>
    <property type="match status" value="1"/>
</dbReference>
<dbReference type="Pfam" id="PF00931">
    <property type="entry name" value="NB-ARC"/>
    <property type="match status" value="1"/>
</dbReference>
<dbReference type="Gene3D" id="1.25.40.10">
    <property type="entry name" value="Tetratricopeptide repeat domain"/>
    <property type="match status" value="1"/>
</dbReference>
<dbReference type="SMART" id="SM00862">
    <property type="entry name" value="Trans_reg_C"/>
    <property type="match status" value="1"/>
</dbReference>
<gene>
    <name evidence="7" type="ORF">ACFOWZ_07020</name>
</gene>
<keyword evidence="2" id="KW-0805">Transcription regulation</keyword>
<dbReference type="Pfam" id="PF03704">
    <property type="entry name" value="BTAD"/>
    <property type="match status" value="1"/>
</dbReference>
<name>A0ABV8BLM4_9PSEU</name>
<dbReference type="InterPro" id="IPR001867">
    <property type="entry name" value="OmpR/PhoB-type_DNA-bd"/>
</dbReference>
<dbReference type="InterPro" id="IPR005158">
    <property type="entry name" value="BTAD"/>
</dbReference>
<dbReference type="PANTHER" id="PTHR35807:SF1">
    <property type="entry name" value="TRANSCRIPTIONAL REGULATOR REDD"/>
    <property type="match status" value="1"/>
</dbReference>
<dbReference type="PANTHER" id="PTHR35807">
    <property type="entry name" value="TRANSCRIPTIONAL REGULATOR REDD-RELATED"/>
    <property type="match status" value="1"/>
</dbReference>
<keyword evidence="4" id="KW-0804">Transcription</keyword>
<dbReference type="Pfam" id="PF00486">
    <property type="entry name" value="Trans_reg_C"/>
    <property type="match status" value="1"/>
</dbReference>
<protein>
    <submittedName>
        <fullName evidence="7">BTAD domain-containing putative transcriptional regulator</fullName>
    </submittedName>
</protein>
<sequence length="631" mass="68652">MNPGPDATAQHSRLQSAHLPERRTERCNLEWGKQPLEFRILGPVGLWLNGAELPLKGSKQRTILAALLLAREKVLSDAQLGEVLWGKNPPATYQAQIYTYASRLRRHLQGSMALIRQGPGYFMRIGTARFDYHEFETLSRSGREALRAGRFDQASELLRGALDLWRGPTLTDVTDLLAETERPGIEEVRMKTLESRIDAELALGRHHELISELVGLVNANPLRERTRAQLMIALYQGDRQAEAFATFQEGSRLLSDELGVDPGPTLKSAYQAILTNDVRPAFPVQRSSVATTSRPAVLAADTPDFTGREAELDVATDRLRHRSSLVTVTGMPGVGKTVFALHVTDQLRAEFPDGQLFADLRGSGGTPLSPGEALGTLLGGLGVSGSSLPASLEQRAHLYRSLLTDRRMIVVLDDAATDRQVRPLLTGAPHVRTIITTRRMLTTLGGQYTLNLSPLGSAEALSLFTAIVGPERVGAETSAASRIVGLCHGLPLAVRIAGARAAAKLHWPLARLAARLADPDRLLDELRLGDLDVQERLRDGCQSLDPLSRTALLRLSLLDVPSFPHSTTSSLLGLPDASGEQITEHLLDMHLLELAGIEPDGRQAYRFHPLARLVAKEIALAEGLSAALSLT</sequence>
<dbReference type="InterPro" id="IPR016032">
    <property type="entry name" value="Sig_transdc_resp-reg_C-effctor"/>
</dbReference>
<dbReference type="SMART" id="SM01043">
    <property type="entry name" value="BTAD"/>
    <property type="match status" value="1"/>
</dbReference>
<dbReference type="InterPro" id="IPR051677">
    <property type="entry name" value="AfsR-DnrI-RedD_regulator"/>
</dbReference>
<dbReference type="InterPro" id="IPR027417">
    <property type="entry name" value="P-loop_NTPase"/>
</dbReference>
<dbReference type="PROSITE" id="PS51755">
    <property type="entry name" value="OMPR_PHOB"/>
    <property type="match status" value="1"/>
</dbReference>
<dbReference type="InterPro" id="IPR036388">
    <property type="entry name" value="WH-like_DNA-bd_sf"/>
</dbReference>
<dbReference type="EMBL" id="JBHRZI010000010">
    <property type="protein sequence ID" value="MFC3891223.1"/>
    <property type="molecule type" value="Genomic_DNA"/>
</dbReference>
<keyword evidence="3 5" id="KW-0238">DNA-binding</keyword>
<comment type="similarity">
    <text evidence="1">Belongs to the AfsR/DnrI/RedD regulatory family.</text>
</comment>
<evidence type="ECO:0000313" key="8">
    <source>
        <dbReference type="Proteomes" id="UP001595690"/>
    </source>
</evidence>
<dbReference type="RefSeq" id="WP_382370345.1">
    <property type="nucleotide sequence ID" value="NZ_JBHRZI010000010.1"/>
</dbReference>
<dbReference type="CDD" id="cd15831">
    <property type="entry name" value="BTAD"/>
    <property type="match status" value="1"/>
</dbReference>
<proteinExistence type="inferred from homology"/>
<evidence type="ECO:0000256" key="1">
    <source>
        <dbReference type="ARBA" id="ARBA00005820"/>
    </source>
</evidence>
<dbReference type="Proteomes" id="UP001595690">
    <property type="component" value="Unassembled WGS sequence"/>
</dbReference>
<reference evidence="8" key="1">
    <citation type="journal article" date="2019" name="Int. J. Syst. Evol. Microbiol.">
        <title>The Global Catalogue of Microorganisms (GCM) 10K type strain sequencing project: providing services to taxonomists for standard genome sequencing and annotation.</title>
        <authorList>
            <consortium name="The Broad Institute Genomics Platform"/>
            <consortium name="The Broad Institute Genome Sequencing Center for Infectious Disease"/>
            <person name="Wu L."/>
            <person name="Ma J."/>
        </authorList>
    </citation>
    <scope>NUCLEOTIDE SEQUENCE [LARGE SCALE GENOMIC DNA]</scope>
    <source>
        <strain evidence="8">CGMCC 4.7405</strain>
    </source>
</reference>
<evidence type="ECO:0000256" key="4">
    <source>
        <dbReference type="ARBA" id="ARBA00023163"/>
    </source>
</evidence>
<evidence type="ECO:0000259" key="6">
    <source>
        <dbReference type="PROSITE" id="PS51755"/>
    </source>
</evidence>
<comment type="caution">
    <text evidence="7">The sequence shown here is derived from an EMBL/GenBank/DDBJ whole genome shotgun (WGS) entry which is preliminary data.</text>
</comment>
<dbReference type="SUPFAM" id="SSF48452">
    <property type="entry name" value="TPR-like"/>
    <property type="match status" value="1"/>
</dbReference>
<accession>A0ABV8BLM4</accession>
<dbReference type="InterPro" id="IPR011990">
    <property type="entry name" value="TPR-like_helical_dom_sf"/>
</dbReference>
<dbReference type="SUPFAM" id="SSF52540">
    <property type="entry name" value="P-loop containing nucleoside triphosphate hydrolases"/>
    <property type="match status" value="1"/>
</dbReference>
<feature type="domain" description="OmpR/PhoB-type" evidence="6">
    <location>
        <begin position="26"/>
        <end position="125"/>
    </location>
</feature>
<keyword evidence="8" id="KW-1185">Reference proteome</keyword>